<evidence type="ECO:0000313" key="2">
    <source>
        <dbReference type="EMBL" id="MYD91899.1"/>
    </source>
</evidence>
<dbReference type="EMBL" id="VXPY01000120">
    <property type="protein sequence ID" value="MYD91899.1"/>
    <property type="molecule type" value="Genomic_DNA"/>
</dbReference>
<dbReference type="AlphaFoldDB" id="A0A6B1DW31"/>
<comment type="caution">
    <text evidence="2">The sequence shown here is derived from an EMBL/GenBank/DDBJ whole genome shotgun (WGS) entry which is preliminary data.</text>
</comment>
<evidence type="ECO:0000256" key="1">
    <source>
        <dbReference type="SAM" id="MobiDB-lite"/>
    </source>
</evidence>
<feature type="compositionally biased region" description="Pro residues" evidence="1">
    <location>
        <begin position="83"/>
        <end position="93"/>
    </location>
</feature>
<dbReference type="Gene3D" id="2.30.30.40">
    <property type="entry name" value="SH3 Domains"/>
    <property type="match status" value="1"/>
</dbReference>
<sequence length="294" mass="30796">MFRPVPALANRIPSLFLAEPTPPASDATGFGLRQTLLAAILSVVLAGCGGGGPRAEPTAIPADSVIPDQPTVVFPTFTPILPGPTLTPTPPAEPADTAVSTPVPEAREPRAPSAFLDLLALPQQDVQLRESPGGTLIVTIPANQTLSAVAQSPDGQWIAVYTEDGAKGWVNADSLTLYGDGTLLVATEVPERSLNLLDTAANRGFDTSESENPGMGVIAADGLRIRSEPSVETGRVLGNLGLGTEVFVTGRNEDGSWLQIYLLDLGLAIPETSAWVYAPYVTVDWNIEDLPVVE</sequence>
<name>A0A6B1DW31_9CHLR</name>
<accession>A0A6B1DW31</accession>
<reference evidence="2" key="1">
    <citation type="submission" date="2019-09" db="EMBL/GenBank/DDBJ databases">
        <title>Characterisation of the sponge microbiome using genome-centric metagenomics.</title>
        <authorList>
            <person name="Engelberts J.P."/>
            <person name="Robbins S.J."/>
            <person name="De Goeij J.M."/>
            <person name="Aranda M."/>
            <person name="Bell S.C."/>
            <person name="Webster N.S."/>
        </authorList>
    </citation>
    <scope>NUCLEOTIDE SEQUENCE</scope>
    <source>
        <strain evidence="2">SB0662_bin_9</strain>
    </source>
</reference>
<protein>
    <submittedName>
        <fullName evidence="2">SH3 domain-containing protein</fullName>
    </submittedName>
</protein>
<proteinExistence type="predicted"/>
<feature type="region of interest" description="Disordered" evidence="1">
    <location>
        <begin position="83"/>
        <end position="107"/>
    </location>
</feature>
<gene>
    <name evidence="2" type="ORF">F4Y08_16480</name>
</gene>
<organism evidence="2">
    <name type="scientific">Caldilineaceae bacterium SB0662_bin_9</name>
    <dbReference type="NCBI Taxonomy" id="2605258"/>
    <lineage>
        <taxon>Bacteria</taxon>
        <taxon>Bacillati</taxon>
        <taxon>Chloroflexota</taxon>
        <taxon>Caldilineae</taxon>
        <taxon>Caldilineales</taxon>
        <taxon>Caldilineaceae</taxon>
    </lineage>
</organism>